<sequence>MVTLGFFAYGGRQWTPFVDKPVVIPNTSFFAVHNATSQACLDCVRMEARCDALLEPWRSNCNNMIDSALIAQSSNCEVCSFVGAGDLPKGRALTGVLQACSTVCTPTNKEAFPRHMQGYARPFLSLT</sequence>
<reference evidence="1" key="1">
    <citation type="journal article" date="2020" name="Nature">
        <title>Giant virus diversity and host interactions through global metagenomics.</title>
        <authorList>
            <person name="Schulz F."/>
            <person name="Roux S."/>
            <person name="Paez-Espino D."/>
            <person name="Jungbluth S."/>
            <person name="Walsh D.A."/>
            <person name="Denef V.J."/>
            <person name="McMahon K.D."/>
            <person name="Konstantinidis K.T."/>
            <person name="Eloe-Fadrosh E.A."/>
            <person name="Kyrpides N.C."/>
            <person name="Woyke T."/>
        </authorList>
    </citation>
    <scope>NUCLEOTIDE SEQUENCE</scope>
    <source>
        <strain evidence="1">GVMAG-M-3300020182-33</strain>
    </source>
</reference>
<proteinExistence type="predicted"/>
<dbReference type="EMBL" id="MN739307">
    <property type="protein sequence ID" value="QHS97899.1"/>
    <property type="molecule type" value="Genomic_DNA"/>
</dbReference>
<name>A0A6C0C2A8_9ZZZZ</name>
<protein>
    <submittedName>
        <fullName evidence="1">Uncharacterized protein</fullName>
    </submittedName>
</protein>
<organism evidence="1">
    <name type="scientific">viral metagenome</name>
    <dbReference type="NCBI Taxonomy" id="1070528"/>
    <lineage>
        <taxon>unclassified sequences</taxon>
        <taxon>metagenomes</taxon>
        <taxon>organismal metagenomes</taxon>
    </lineage>
</organism>
<accession>A0A6C0C2A8</accession>
<evidence type="ECO:0000313" key="1">
    <source>
        <dbReference type="EMBL" id="QHS97899.1"/>
    </source>
</evidence>
<dbReference type="AlphaFoldDB" id="A0A6C0C2A8"/>